<dbReference type="Pfam" id="PF03478">
    <property type="entry name" value="Beta-prop_KIB1-4"/>
    <property type="match status" value="1"/>
</dbReference>
<name>A0A804IAW1_MUSAM</name>
<organism evidence="3 4">
    <name type="scientific">Musa acuminata subsp. malaccensis</name>
    <name type="common">Wild banana</name>
    <name type="synonym">Musa malaccensis</name>
    <dbReference type="NCBI Taxonomy" id="214687"/>
    <lineage>
        <taxon>Eukaryota</taxon>
        <taxon>Viridiplantae</taxon>
        <taxon>Streptophyta</taxon>
        <taxon>Embryophyta</taxon>
        <taxon>Tracheophyta</taxon>
        <taxon>Spermatophyta</taxon>
        <taxon>Magnoliopsida</taxon>
        <taxon>Liliopsida</taxon>
        <taxon>Zingiberales</taxon>
        <taxon>Musaceae</taxon>
        <taxon>Musa</taxon>
    </lineage>
</organism>
<dbReference type="PANTHER" id="PTHR44259">
    <property type="entry name" value="OS07G0183000 PROTEIN-RELATED"/>
    <property type="match status" value="1"/>
</dbReference>
<dbReference type="PANTHER" id="PTHR44259:SF114">
    <property type="entry name" value="OS06G0707300 PROTEIN"/>
    <property type="match status" value="1"/>
</dbReference>
<dbReference type="Proteomes" id="UP000012960">
    <property type="component" value="Unplaced"/>
</dbReference>
<dbReference type="EnsemblPlants" id="Ma03_t11350.1">
    <property type="protein sequence ID" value="Ma03_p11350.1"/>
    <property type="gene ID" value="Ma03_g11350"/>
</dbReference>
<dbReference type="InterPro" id="IPR050942">
    <property type="entry name" value="F-box_BR-signaling"/>
</dbReference>
<dbReference type="InParanoid" id="A0A804IAW1"/>
<reference evidence="3" key="2">
    <citation type="submission" date="2021-05" db="UniProtKB">
        <authorList>
            <consortium name="EnsemblPlants"/>
        </authorList>
    </citation>
    <scope>IDENTIFICATION</scope>
    <source>
        <strain evidence="3">subsp. malaccensis</strain>
    </source>
</reference>
<accession>A0A804IAW1</accession>
<evidence type="ECO:0000313" key="2">
    <source>
        <dbReference type="EMBL" id="CAG1860054.1"/>
    </source>
</evidence>
<gene>
    <name evidence="2" type="ORF">GSMUA_303500.1</name>
</gene>
<dbReference type="Gramene" id="Ma03_t11350.1">
    <property type="protein sequence ID" value="Ma03_p11350.1"/>
    <property type="gene ID" value="Ma03_g11350"/>
</dbReference>
<dbReference type="FunCoup" id="A0A804IAW1">
    <property type="interactions" value="9"/>
</dbReference>
<evidence type="ECO:0000313" key="3">
    <source>
        <dbReference type="EnsemblPlants" id="Ma03_p11350.1"/>
    </source>
</evidence>
<protein>
    <submittedName>
        <fullName evidence="2">(wild Malaysian banana) hypothetical protein</fullName>
    </submittedName>
</protein>
<proteinExistence type="predicted"/>
<sequence>MWAGLRSQLVKFTSIFFTSVDDYLRFRAVCKSWRSAVPHRPDHLPTQLPFLLLVSTSEPRIGAAFRLTAASAGNVLPLPNRANRLCIGTSFGWLILLCMKDRLINLFNPVTAENIRLPYLDVLSFADVVSEGDGPVIVAEKAVLSSDPTLDRDFVAVLFTRGVTIRWYTWRHGDESWTANANFLVQITVRMRDVVPYDNRTLCAIYGENDYWAVLKVDPGPPGRATIAACYAMPYCVPRTYYPSYLVVAAGKLLLAASHYDNWTASGNIIPEFRVFRLEPGDISRPAVAVEVDDIHDRILFLSPSSSMSVSAEDFFGFQGNFIYFVNKDERDELENWRVWQIVVQDLETDETNMVADSKSPNQRRLMWRAHQSDVAQWVPPNLRSCNR</sequence>
<dbReference type="OMA" id="WTANANF"/>
<evidence type="ECO:0000259" key="1">
    <source>
        <dbReference type="Pfam" id="PF03478"/>
    </source>
</evidence>
<evidence type="ECO:0000313" key="4">
    <source>
        <dbReference type="Proteomes" id="UP000012960"/>
    </source>
</evidence>
<dbReference type="AlphaFoldDB" id="A0A804IAW1"/>
<reference evidence="2" key="1">
    <citation type="submission" date="2021-03" db="EMBL/GenBank/DDBJ databases">
        <authorList>
            <consortium name="Genoscope - CEA"/>
            <person name="William W."/>
        </authorList>
    </citation>
    <scope>NUCLEOTIDE SEQUENCE</scope>
    <source>
        <strain evidence="2">Doubled-haploid Pahang</strain>
    </source>
</reference>
<feature type="domain" description="KIB1-4 beta-propeller" evidence="1">
    <location>
        <begin position="76"/>
        <end position="333"/>
    </location>
</feature>
<dbReference type="EMBL" id="HG996466">
    <property type="protein sequence ID" value="CAG1860054.1"/>
    <property type="molecule type" value="Genomic_DNA"/>
</dbReference>
<dbReference type="InterPro" id="IPR005174">
    <property type="entry name" value="KIB1-4_b-propeller"/>
</dbReference>
<keyword evidence="4" id="KW-1185">Reference proteome</keyword>